<dbReference type="OrthoDB" id="996872at2759"/>
<feature type="region of interest" description="Disordered" evidence="1">
    <location>
        <begin position="308"/>
        <end position="329"/>
    </location>
</feature>
<organism evidence="2 3">
    <name type="scientific">Gossypium harknessii</name>
    <dbReference type="NCBI Taxonomy" id="34285"/>
    <lineage>
        <taxon>Eukaryota</taxon>
        <taxon>Viridiplantae</taxon>
        <taxon>Streptophyta</taxon>
        <taxon>Embryophyta</taxon>
        <taxon>Tracheophyta</taxon>
        <taxon>Spermatophyta</taxon>
        <taxon>Magnoliopsida</taxon>
        <taxon>eudicotyledons</taxon>
        <taxon>Gunneridae</taxon>
        <taxon>Pentapetalae</taxon>
        <taxon>rosids</taxon>
        <taxon>malvids</taxon>
        <taxon>Malvales</taxon>
        <taxon>Malvaceae</taxon>
        <taxon>Malvoideae</taxon>
        <taxon>Gossypium</taxon>
    </lineage>
</organism>
<accession>A0A7J9G4V3</accession>
<protein>
    <recommendedName>
        <fullName evidence="4">MULE transposase domain-containing protein</fullName>
    </recommendedName>
</protein>
<dbReference type="AlphaFoldDB" id="A0A7J9G4V3"/>
<comment type="caution">
    <text evidence="2">The sequence shown here is derived from an EMBL/GenBank/DDBJ whole genome shotgun (WGS) entry which is preliminary data.</text>
</comment>
<evidence type="ECO:0000256" key="1">
    <source>
        <dbReference type="SAM" id="MobiDB-lite"/>
    </source>
</evidence>
<gene>
    <name evidence="2" type="ORF">Gohar_017099</name>
</gene>
<evidence type="ECO:0008006" key="4">
    <source>
        <dbReference type="Google" id="ProtNLM"/>
    </source>
</evidence>
<proteinExistence type="predicted"/>
<keyword evidence="3" id="KW-1185">Reference proteome</keyword>
<evidence type="ECO:0000313" key="2">
    <source>
        <dbReference type="EMBL" id="MBA0792616.1"/>
    </source>
</evidence>
<name>A0A7J9G4V3_9ROSI</name>
<dbReference type="PANTHER" id="PTHR31973">
    <property type="entry name" value="POLYPROTEIN, PUTATIVE-RELATED"/>
    <property type="match status" value="1"/>
</dbReference>
<dbReference type="EMBL" id="JABFAD010000002">
    <property type="protein sequence ID" value="MBA0792616.1"/>
    <property type="molecule type" value="Genomic_DNA"/>
</dbReference>
<dbReference type="PANTHER" id="PTHR31973:SF187">
    <property type="entry name" value="MUTATOR TRANSPOSASE MUDRA PROTEIN"/>
    <property type="match status" value="1"/>
</dbReference>
<evidence type="ECO:0000313" key="3">
    <source>
        <dbReference type="Proteomes" id="UP000593560"/>
    </source>
</evidence>
<reference evidence="2 3" key="1">
    <citation type="journal article" date="2019" name="Genome Biol. Evol.">
        <title>Insights into the evolution of the New World diploid cottons (Gossypium, subgenus Houzingenia) based on genome sequencing.</title>
        <authorList>
            <person name="Grover C.E."/>
            <person name="Arick M.A. 2nd"/>
            <person name="Thrash A."/>
            <person name="Conover J.L."/>
            <person name="Sanders W.S."/>
            <person name="Peterson D.G."/>
            <person name="Frelichowski J.E."/>
            <person name="Scheffler J.A."/>
            <person name="Scheffler B.E."/>
            <person name="Wendel J.F."/>
        </authorList>
    </citation>
    <scope>NUCLEOTIDE SEQUENCE [LARGE SCALE GENOMIC DNA]</scope>
    <source>
        <strain evidence="2">0</strain>
        <tissue evidence="2">Leaf</tissue>
    </source>
</reference>
<feature type="non-terminal residue" evidence="2">
    <location>
        <position position="329"/>
    </location>
</feature>
<sequence length="329" mass="37696">SKDGYKADCGLIIGSNGCFLKGYFGGYLLPAVGIDVNSDIYLITYVVVESENEASRCWFLELLLLDLEIGLVEKICLLFPIAETRNCVRHLHQNFKKVSFKTKALKNLLWKAAKGKNLAHWSRSHFSLKSKSDMLVNNLYECFNKTTSIPSNHVVPVIHLKDYNLEIYIDNYYAKETQLAVCSIFIRPIRCPKYWEPLPNMLSILSPPIRRSSGRPTKIRREEPDEPQITTKLTKKGVQMKCSKCKKFGHNKRSYRGEVSQNPLVTRHTIGVRNQHMLPTHQEVALREKLPFKRKPTGQPITVRWMPSTQESSVSNPLMTPYGSSFSQY</sequence>
<dbReference type="Proteomes" id="UP000593560">
    <property type="component" value="Unassembled WGS sequence"/>
</dbReference>